<evidence type="ECO:0000256" key="1">
    <source>
        <dbReference type="ARBA" id="ARBA00009632"/>
    </source>
</evidence>
<evidence type="ECO:0000259" key="4">
    <source>
        <dbReference type="Pfam" id="PF13336"/>
    </source>
</evidence>
<dbReference type="Pfam" id="PF02550">
    <property type="entry name" value="AcetylCoA_hydro"/>
    <property type="match status" value="1"/>
</dbReference>
<dbReference type="EMBL" id="BMXG01000002">
    <property type="protein sequence ID" value="GHB92641.1"/>
    <property type="molecule type" value="Genomic_DNA"/>
</dbReference>
<dbReference type="Pfam" id="PF13336">
    <property type="entry name" value="AcetylCoA_hyd_C"/>
    <property type="match status" value="1"/>
</dbReference>
<keyword evidence="2" id="KW-0808">Transferase</keyword>
<protein>
    <submittedName>
        <fullName evidence="5">4-hydroxybutyrate CoA-transferase</fullName>
    </submittedName>
</protein>
<reference evidence="5" key="2">
    <citation type="submission" date="2020-09" db="EMBL/GenBank/DDBJ databases">
        <authorList>
            <person name="Sun Q."/>
            <person name="Kim S."/>
        </authorList>
    </citation>
    <scope>NUCLEOTIDE SEQUENCE</scope>
    <source>
        <strain evidence="5">KCTC 12870</strain>
    </source>
</reference>
<dbReference type="Gene3D" id="3.30.750.70">
    <property type="entry name" value="4-hydroxybutyrate coenzyme like domains"/>
    <property type="match status" value="1"/>
</dbReference>
<dbReference type="SUPFAM" id="SSF100950">
    <property type="entry name" value="NagB/RpiA/CoA transferase-like"/>
    <property type="match status" value="2"/>
</dbReference>
<dbReference type="AlphaFoldDB" id="A0A8J3D9D8"/>
<name>A0A8J3D9D8_9BACT</name>
<dbReference type="InterPro" id="IPR046433">
    <property type="entry name" value="ActCoA_hydro"/>
</dbReference>
<feature type="domain" description="Acetyl-CoA hydrolase/transferase N-terminal" evidence="3">
    <location>
        <begin position="7"/>
        <end position="193"/>
    </location>
</feature>
<evidence type="ECO:0000256" key="2">
    <source>
        <dbReference type="ARBA" id="ARBA00022679"/>
    </source>
</evidence>
<dbReference type="InterPro" id="IPR037171">
    <property type="entry name" value="NagB/RpiA_transferase-like"/>
</dbReference>
<dbReference type="Proteomes" id="UP000642829">
    <property type="component" value="Unassembled WGS sequence"/>
</dbReference>
<proteinExistence type="inferred from homology"/>
<dbReference type="InterPro" id="IPR003702">
    <property type="entry name" value="ActCoA_hydro_N"/>
</dbReference>
<feature type="domain" description="Acetyl-CoA hydrolase/transferase C-terminal" evidence="4">
    <location>
        <begin position="284"/>
        <end position="434"/>
    </location>
</feature>
<evidence type="ECO:0000313" key="6">
    <source>
        <dbReference type="Proteomes" id="UP000642829"/>
    </source>
</evidence>
<dbReference type="InterPro" id="IPR026888">
    <property type="entry name" value="AcetylCoA_hyd_C"/>
</dbReference>
<reference evidence="5" key="1">
    <citation type="journal article" date="2014" name="Int. J. Syst. Evol. Microbiol.">
        <title>Complete genome sequence of Corynebacterium casei LMG S-19264T (=DSM 44701T), isolated from a smear-ripened cheese.</title>
        <authorList>
            <consortium name="US DOE Joint Genome Institute (JGI-PGF)"/>
            <person name="Walter F."/>
            <person name="Albersmeier A."/>
            <person name="Kalinowski J."/>
            <person name="Ruckert C."/>
        </authorList>
    </citation>
    <scope>NUCLEOTIDE SEQUENCE</scope>
    <source>
        <strain evidence="5">KCTC 12870</strain>
    </source>
</reference>
<dbReference type="Gene3D" id="3.40.1080.10">
    <property type="entry name" value="Glutaconate Coenzyme A-transferase"/>
    <property type="match status" value="1"/>
</dbReference>
<dbReference type="RefSeq" id="WP_189511481.1">
    <property type="nucleotide sequence ID" value="NZ_BMXG01000002.1"/>
</dbReference>
<dbReference type="PANTHER" id="PTHR21432:SF20">
    <property type="entry name" value="ACETYL-COA HYDROLASE"/>
    <property type="match status" value="1"/>
</dbReference>
<keyword evidence="6" id="KW-1185">Reference proteome</keyword>
<evidence type="ECO:0000259" key="3">
    <source>
        <dbReference type="Pfam" id="PF02550"/>
    </source>
</evidence>
<dbReference type="GO" id="GO:0008775">
    <property type="term" value="F:acetate CoA-transferase activity"/>
    <property type="evidence" value="ECO:0007669"/>
    <property type="project" value="InterPro"/>
</dbReference>
<organism evidence="5 6">
    <name type="scientific">Cerasicoccus arenae</name>
    <dbReference type="NCBI Taxonomy" id="424488"/>
    <lineage>
        <taxon>Bacteria</taxon>
        <taxon>Pseudomonadati</taxon>
        <taxon>Verrucomicrobiota</taxon>
        <taxon>Opitutia</taxon>
        <taxon>Puniceicoccales</taxon>
        <taxon>Cerasicoccaceae</taxon>
        <taxon>Cerasicoccus</taxon>
    </lineage>
</organism>
<sequence length="440" mass="47451">MSGNPYSADFDSKLKAADQAVAPIANGETIAVAMAIGQPPALLAALADRLRSDDLKFIKLYYKIAMQPLAETLLAPDVIEKVDAHTFFVAGADHAMIKEQVATGKKVLSFCPVHFSQLPRLVSEVIPLDTFLVTVSPMDNGGYFSLGTNNDFASTAARHCKRLIVEVNPNMPRVFGQSQIHVSQVDTIIQNDVPLMDVPAAASNEEGKTIGSLVAPLVPNGATIQLGIGRVPSGIAESLVNHQDLGIHTELFSPNMVELIRKGVITGRKKSLHPEKHVFTIAIGSTDTYGFMNENSAFESYASSYVNDIRVIAQHDNFISINTAIEIDLYGQVNSEFIGNHEYSGSGGQYDFVKGSSLSKGGKSILALQSTAMKGATSTIVPRVSMVTDLRMDVEYVCTEYGLVNLRGKSTKERALALISIAHPSFREELIAAARKVTLI</sequence>
<dbReference type="InterPro" id="IPR038460">
    <property type="entry name" value="AcetylCoA_hyd_C_sf"/>
</dbReference>
<evidence type="ECO:0000313" key="5">
    <source>
        <dbReference type="EMBL" id="GHB92641.1"/>
    </source>
</evidence>
<dbReference type="Gene3D" id="3.40.1080.20">
    <property type="entry name" value="Acetyl-CoA hydrolase/transferase C-terminal domain"/>
    <property type="match status" value="1"/>
</dbReference>
<comment type="caution">
    <text evidence="5">The sequence shown here is derived from an EMBL/GenBank/DDBJ whole genome shotgun (WGS) entry which is preliminary data.</text>
</comment>
<gene>
    <name evidence="5" type="ORF">GCM10007047_04800</name>
</gene>
<dbReference type="PANTHER" id="PTHR21432">
    <property type="entry name" value="ACETYL-COA HYDROLASE-RELATED"/>
    <property type="match status" value="1"/>
</dbReference>
<comment type="similarity">
    <text evidence="1">Belongs to the acetyl-CoA hydrolase/transferase family.</text>
</comment>
<dbReference type="GO" id="GO:0006083">
    <property type="term" value="P:acetate metabolic process"/>
    <property type="evidence" value="ECO:0007669"/>
    <property type="project" value="InterPro"/>
</dbReference>
<accession>A0A8J3D9D8</accession>